<evidence type="ECO:0000313" key="3">
    <source>
        <dbReference type="EMBL" id="OOV86915.1"/>
    </source>
</evidence>
<keyword evidence="4" id="KW-1185">Reference proteome</keyword>
<dbReference type="Pfam" id="PF11740">
    <property type="entry name" value="KfrA_N"/>
    <property type="match status" value="1"/>
</dbReference>
<organism evidence="3 4">
    <name type="scientific">Oceanospirillum linum</name>
    <dbReference type="NCBI Taxonomy" id="966"/>
    <lineage>
        <taxon>Bacteria</taxon>
        <taxon>Pseudomonadati</taxon>
        <taxon>Pseudomonadota</taxon>
        <taxon>Gammaproteobacteria</taxon>
        <taxon>Oceanospirillales</taxon>
        <taxon>Oceanospirillaceae</taxon>
        <taxon>Oceanospirillum</taxon>
    </lineage>
</organism>
<evidence type="ECO:0000259" key="2">
    <source>
        <dbReference type="Pfam" id="PF11740"/>
    </source>
</evidence>
<feature type="coiled-coil region" evidence="1">
    <location>
        <begin position="231"/>
        <end position="258"/>
    </location>
</feature>
<protein>
    <recommendedName>
        <fullName evidence="2">KfrA N-terminal DNA-binding domain-containing protein</fullName>
    </recommendedName>
</protein>
<dbReference type="EMBL" id="MTSD02000004">
    <property type="protein sequence ID" value="OOV86915.1"/>
    <property type="molecule type" value="Genomic_DNA"/>
</dbReference>
<reference evidence="3" key="1">
    <citation type="submission" date="2017-02" db="EMBL/GenBank/DDBJ databases">
        <title>Draft Genome Sequence of the Salt Water Bacterium Oceanospirillum linum ATCC 11336.</title>
        <authorList>
            <person name="Trachtenberg A.M."/>
            <person name="Carney J.G."/>
            <person name="Linnane J.D."/>
            <person name="Rheaume B.A."/>
            <person name="Pitts N.L."/>
            <person name="Mykles D.L."/>
            <person name="Maclea K.S."/>
        </authorList>
    </citation>
    <scope>NUCLEOTIDE SEQUENCE [LARGE SCALE GENOMIC DNA]</scope>
    <source>
        <strain evidence="3">ATCC 11336</strain>
    </source>
</reference>
<evidence type="ECO:0000256" key="1">
    <source>
        <dbReference type="SAM" id="Coils"/>
    </source>
</evidence>
<keyword evidence="1" id="KW-0175">Coiled coil</keyword>
<dbReference type="STRING" id="966.BTA35_0211520"/>
<accession>A0A1T1HAR8</accession>
<dbReference type="Proteomes" id="UP000190064">
    <property type="component" value="Unassembled WGS sequence"/>
</dbReference>
<dbReference type="RefSeq" id="WP_160055138.1">
    <property type="nucleotide sequence ID" value="NZ_FXTS01000005.1"/>
</dbReference>
<feature type="coiled-coil region" evidence="1">
    <location>
        <begin position="74"/>
        <end position="186"/>
    </location>
</feature>
<feature type="domain" description="KfrA N-terminal DNA-binding" evidence="2">
    <location>
        <begin position="8"/>
        <end position="115"/>
    </location>
</feature>
<sequence length="351" mass="40630">MARNGISYNDVKQAIDEMQSEGLNPTIAGLRERLGTGSFTTISEHLKHWRAERQQKPMIAGGVPAPDNLNSMVQAVWQQAREDATKELESYKQEIQRTLDKAEAEKQNAIEQSLATEKRNKWLEDKNEALLRETRLLEKQAGITETKLEKSLDEKEKLSQILEHTQKELNTQKEKLQTLSERYDEKVSHLTETLTSKNEQLHSDLCDALSQFELQLNEERKRSTDSEQYWIRQIDDLRQQLKERDQRLELQEKKQQELSESSLASSKTIMLTLKQVQQYISEQVSEASAGRKAIQKLSTELTHIRTTNTAHIDNTDKKLERLEAAFDNSMSKLHQQLKAAQTIHVKEKQNR</sequence>
<proteinExistence type="predicted"/>
<gene>
    <name evidence="3" type="ORF">BTA35_0211520</name>
</gene>
<dbReference type="InterPro" id="IPR021104">
    <property type="entry name" value="KfrA_DNA-bd_N"/>
</dbReference>
<name>A0A1T1HAR8_OCELI</name>
<evidence type="ECO:0000313" key="4">
    <source>
        <dbReference type="Proteomes" id="UP000190064"/>
    </source>
</evidence>
<comment type="caution">
    <text evidence="3">The sequence shown here is derived from an EMBL/GenBank/DDBJ whole genome shotgun (WGS) entry which is preliminary data.</text>
</comment>
<dbReference type="AlphaFoldDB" id="A0A1T1HAR8"/>